<feature type="compositionally biased region" description="Polar residues" evidence="1">
    <location>
        <begin position="56"/>
        <end position="91"/>
    </location>
</feature>
<evidence type="ECO:0000313" key="3">
    <source>
        <dbReference type="Proteomes" id="UP001152803"/>
    </source>
</evidence>
<accession>A0A9Q1HUH8</accession>
<dbReference type="EMBL" id="JAFJMO010000011">
    <property type="protein sequence ID" value="KAJ8262661.1"/>
    <property type="molecule type" value="Genomic_DNA"/>
</dbReference>
<dbReference type="AlphaFoldDB" id="A0A9Q1HUH8"/>
<comment type="caution">
    <text evidence="2">The sequence shown here is derived from an EMBL/GenBank/DDBJ whole genome shotgun (WGS) entry which is preliminary data.</text>
</comment>
<protein>
    <submittedName>
        <fullName evidence="2">Uncharacterized protein</fullName>
    </submittedName>
</protein>
<dbReference type="OrthoDB" id="8899727at2759"/>
<name>A0A9Q1HUH8_CONCO</name>
<feature type="compositionally biased region" description="Low complexity" evidence="1">
    <location>
        <begin position="104"/>
        <end position="117"/>
    </location>
</feature>
<feature type="region of interest" description="Disordered" evidence="1">
    <location>
        <begin position="56"/>
        <end position="117"/>
    </location>
</feature>
<gene>
    <name evidence="2" type="ORF">COCON_G00151180</name>
</gene>
<organism evidence="2 3">
    <name type="scientific">Conger conger</name>
    <name type="common">Conger eel</name>
    <name type="synonym">Muraena conger</name>
    <dbReference type="NCBI Taxonomy" id="82655"/>
    <lineage>
        <taxon>Eukaryota</taxon>
        <taxon>Metazoa</taxon>
        <taxon>Chordata</taxon>
        <taxon>Craniata</taxon>
        <taxon>Vertebrata</taxon>
        <taxon>Euteleostomi</taxon>
        <taxon>Actinopterygii</taxon>
        <taxon>Neopterygii</taxon>
        <taxon>Teleostei</taxon>
        <taxon>Anguilliformes</taxon>
        <taxon>Congridae</taxon>
        <taxon>Conger</taxon>
    </lineage>
</organism>
<evidence type="ECO:0000313" key="2">
    <source>
        <dbReference type="EMBL" id="KAJ8262661.1"/>
    </source>
</evidence>
<reference evidence="2" key="1">
    <citation type="journal article" date="2023" name="Science">
        <title>Genome structures resolve the early diversification of teleost fishes.</title>
        <authorList>
            <person name="Parey E."/>
            <person name="Louis A."/>
            <person name="Montfort J."/>
            <person name="Bouchez O."/>
            <person name="Roques C."/>
            <person name="Iampietro C."/>
            <person name="Lluch J."/>
            <person name="Castinel A."/>
            <person name="Donnadieu C."/>
            <person name="Desvignes T."/>
            <person name="Floi Bucao C."/>
            <person name="Jouanno E."/>
            <person name="Wen M."/>
            <person name="Mejri S."/>
            <person name="Dirks R."/>
            <person name="Jansen H."/>
            <person name="Henkel C."/>
            <person name="Chen W.J."/>
            <person name="Zahm M."/>
            <person name="Cabau C."/>
            <person name="Klopp C."/>
            <person name="Thompson A.W."/>
            <person name="Robinson-Rechavi M."/>
            <person name="Braasch I."/>
            <person name="Lecointre G."/>
            <person name="Bobe J."/>
            <person name="Postlethwait J.H."/>
            <person name="Berthelot C."/>
            <person name="Roest Crollius H."/>
            <person name="Guiguen Y."/>
        </authorList>
    </citation>
    <scope>NUCLEOTIDE SEQUENCE</scope>
    <source>
        <strain evidence="2">Concon-B</strain>
    </source>
</reference>
<proteinExistence type="predicted"/>
<dbReference type="Proteomes" id="UP001152803">
    <property type="component" value="Unassembled WGS sequence"/>
</dbReference>
<keyword evidence="3" id="KW-1185">Reference proteome</keyword>
<sequence>MPISSGATGRVGVGVDTSIMWTPDGWKQDANPLHRNCDSYLERYLETHPNVTKRSNIDTSVVIHEQTSNQGPKGKNRTTFSKGLNGGSNAKQQHESQDTTGNLSSESTSKSSTCAIL</sequence>
<evidence type="ECO:0000256" key="1">
    <source>
        <dbReference type="SAM" id="MobiDB-lite"/>
    </source>
</evidence>